<dbReference type="WBParaSite" id="ASIM_0000789801-mRNA-1">
    <property type="protein sequence ID" value="ASIM_0000789801-mRNA-1"/>
    <property type="gene ID" value="ASIM_0000789801"/>
</dbReference>
<keyword evidence="2" id="KW-1185">Reference proteome</keyword>
<accession>A0A0M3JJS7</accession>
<reference evidence="1 2" key="2">
    <citation type="submission" date="2018-11" db="EMBL/GenBank/DDBJ databases">
        <authorList>
            <consortium name="Pathogen Informatics"/>
        </authorList>
    </citation>
    <scope>NUCLEOTIDE SEQUENCE [LARGE SCALE GENOMIC DNA]</scope>
</reference>
<dbReference type="OrthoDB" id="360653at2759"/>
<reference evidence="3" key="1">
    <citation type="submission" date="2017-02" db="UniProtKB">
        <authorList>
            <consortium name="WormBaseParasite"/>
        </authorList>
    </citation>
    <scope>IDENTIFICATION</scope>
</reference>
<protein>
    <submittedName>
        <fullName evidence="3">Secreted protein</fullName>
    </submittedName>
</protein>
<evidence type="ECO:0000313" key="1">
    <source>
        <dbReference type="EMBL" id="VDK29712.1"/>
    </source>
</evidence>
<dbReference type="AlphaFoldDB" id="A0A0M3JJS7"/>
<organism evidence="3">
    <name type="scientific">Anisakis simplex</name>
    <name type="common">Herring worm</name>
    <dbReference type="NCBI Taxonomy" id="6269"/>
    <lineage>
        <taxon>Eukaryota</taxon>
        <taxon>Metazoa</taxon>
        <taxon>Ecdysozoa</taxon>
        <taxon>Nematoda</taxon>
        <taxon>Chromadorea</taxon>
        <taxon>Rhabditida</taxon>
        <taxon>Spirurina</taxon>
        <taxon>Ascaridomorpha</taxon>
        <taxon>Ascaridoidea</taxon>
        <taxon>Anisakidae</taxon>
        <taxon>Anisakis</taxon>
        <taxon>Anisakis simplex complex</taxon>
    </lineage>
</organism>
<name>A0A0M3JJS7_ANISI</name>
<dbReference type="Proteomes" id="UP000267096">
    <property type="component" value="Unassembled WGS sequence"/>
</dbReference>
<proteinExistence type="predicted"/>
<gene>
    <name evidence="1" type="ORF">ASIM_LOCUS7661</name>
</gene>
<dbReference type="EMBL" id="UYRR01019029">
    <property type="protein sequence ID" value="VDK29712.1"/>
    <property type="molecule type" value="Genomic_DNA"/>
</dbReference>
<evidence type="ECO:0000313" key="2">
    <source>
        <dbReference type="Proteomes" id="UP000267096"/>
    </source>
</evidence>
<sequence>MLTKIPVEVLLRFILPLIQPYAVDFTSKTSALSDEAIRLLSYIMSVAPWKRCVIILSSEFFADDST</sequence>
<evidence type="ECO:0000313" key="3">
    <source>
        <dbReference type="WBParaSite" id="ASIM_0000789801-mRNA-1"/>
    </source>
</evidence>